<gene>
    <name evidence="4" type="ORF">EDD72_10288</name>
</gene>
<dbReference type="GO" id="GO:0008236">
    <property type="term" value="F:serine-type peptidase activity"/>
    <property type="evidence" value="ECO:0007669"/>
    <property type="project" value="UniProtKB-KW"/>
</dbReference>
<dbReference type="NCBIfam" id="TIGR02860">
    <property type="entry name" value="spore_IV_B"/>
    <property type="match status" value="1"/>
</dbReference>
<dbReference type="RefSeq" id="WP_132766911.1">
    <property type="nucleotide sequence ID" value="NZ_SMAB01000002.1"/>
</dbReference>
<accession>A0A4R3KK98</accession>
<dbReference type="Pfam" id="PF05580">
    <property type="entry name" value="Peptidase_S55"/>
    <property type="match status" value="1"/>
</dbReference>
<dbReference type="AlphaFoldDB" id="A0A4R3KK98"/>
<dbReference type="Gene3D" id="2.30.42.10">
    <property type="match status" value="1"/>
</dbReference>
<evidence type="ECO:0000256" key="2">
    <source>
        <dbReference type="SAM" id="Coils"/>
    </source>
</evidence>
<comment type="caution">
    <text evidence="4">The sequence shown here is derived from an EMBL/GenBank/DDBJ whole genome shotgun (WGS) entry which is preliminary data.</text>
</comment>
<sequence length="436" mass="47874">MSLDIKRWFGLILTLLIVAFSFTPSFQALTSFPKEIRIFQSAVKQFKLALPLSVTVSSNQPEIVEINGHKDSFETSLNNPITFKPSKIGKSSVELKLFGVIPFKKVDVNVLKDIKVIPGGQTIGVKLKSAGVMVVGEYSIQTEDGKTISPAELAGIRIGDILLKMNGKFLSSVDDVSKLLNQLATEKKSIELELQRAKERIKVKINPVFDTKSQAYRLGLYIRDSAAGVGTLTFYDPKTNKYGALGHVITDMDTQEPIVVREGKILYSDVTSIEKGKNGKPGEKRAIFVDENNVIGNITKNTPFGIFGVLNQKPLHGLINEPISIALPEDVKEGPAEILTVIEDQKVERFKIEITKVVQQKYPATKGMVIKVTDKKLLDKTGGIIQGMSGSPIIQNGKLVGAVTHVFVNDPTSGYGSFIEWMIRDAEISETRLKAS</sequence>
<keyword evidence="5" id="KW-1185">Reference proteome</keyword>
<evidence type="ECO:0000259" key="3">
    <source>
        <dbReference type="PROSITE" id="PS51494"/>
    </source>
</evidence>
<dbReference type="InterPro" id="IPR001478">
    <property type="entry name" value="PDZ"/>
</dbReference>
<keyword evidence="1" id="KW-0378">Hydrolase</keyword>
<keyword evidence="2" id="KW-0175">Coiled coil</keyword>
<dbReference type="SMART" id="SM00228">
    <property type="entry name" value="PDZ"/>
    <property type="match status" value="1"/>
</dbReference>
<organism evidence="4 5">
    <name type="scientific">Tepidibacillus fermentans</name>
    <dbReference type="NCBI Taxonomy" id="1281767"/>
    <lineage>
        <taxon>Bacteria</taxon>
        <taxon>Bacillati</taxon>
        <taxon>Bacillota</taxon>
        <taxon>Bacilli</taxon>
        <taxon>Bacillales</taxon>
        <taxon>Bacillaceae</taxon>
        <taxon>Tepidibacillus</taxon>
    </lineage>
</organism>
<evidence type="ECO:0000256" key="1">
    <source>
        <dbReference type="ARBA" id="ARBA00022825"/>
    </source>
</evidence>
<dbReference type="InterPro" id="IPR041489">
    <property type="entry name" value="PDZ_6"/>
</dbReference>
<dbReference type="OrthoDB" id="9765242at2"/>
<feature type="domain" description="Peptidase S55" evidence="3">
    <location>
        <begin position="199"/>
        <end position="436"/>
    </location>
</feature>
<dbReference type="Proteomes" id="UP000295788">
    <property type="component" value="Unassembled WGS sequence"/>
</dbReference>
<dbReference type="InterPro" id="IPR009003">
    <property type="entry name" value="Peptidase_S1_PA"/>
</dbReference>
<feature type="coiled-coil region" evidence="2">
    <location>
        <begin position="173"/>
        <end position="200"/>
    </location>
</feature>
<keyword evidence="1" id="KW-0645">Protease</keyword>
<dbReference type="InterPro" id="IPR008763">
    <property type="entry name" value="Peptidase_S55"/>
</dbReference>
<dbReference type="InterPro" id="IPR036034">
    <property type="entry name" value="PDZ_sf"/>
</dbReference>
<proteinExistence type="predicted"/>
<reference evidence="4 5" key="1">
    <citation type="submission" date="2019-03" db="EMBL/GenBank/DDBJ databases">
        <title>Genomic Encyclopedia of Type Strains, Phase IV (KMG-IV): sequencing the most valuable type-strain genomes for metagenomic binning, comparative biology and taxonomic classification.</title>
        <authorList>
            <person name="Goeker M."/>
        </authorList>
    </citation>
    <scope>NUCLEOTIDE SEQUENCE [LARGE SCALE GENOMIC DNA]</scope>
    <source>
        <strain evidence="4 5">DSM 23802</strain>
    </source>
</reference>
<name>A0A4R3KK98_9BACI</name>
<dbReference type="EMBL" id="SMAB01000002">
    <property type="protein sequence ID" value="TCS84047.1"/>
    <property type="molecule type" value="Genomic_DNA"/>
</dbReference>
<evidence type="ECO:0000313" key="5">
    <source>
        <dbReference type="Proteomes" id="UP000295788"/>
    </source>
</evidence>
<dbReference type="Pfam" id="PF17820">
    <property type="entry name" value="PDZ_6"/>
    <property type="match status" value="1"/>
</dbReference>
<dbReference type="SUPFAM" id="SSF50494">
    <property type="entry name" value="Trypsin-like serine proteases"/>
    <property type="match status" value="1"/>
</dbReference>
<dbReference type="PROSITE" id="PS51494">
    <property type="entry name" value="SPOIVB"/>
    <property type="match status" value="1"/>
</dbReference>
<dbReference type="InterPro" id="IPR014219">
    <property type="entry name" value="SpoIVB"/>
</dbReference>
<protein>
    <submittedName>
        <fullName evidence="4">Stage IV sporulation protein B</fullName>
    </submittedName>
</protein>
<evidence type="ECO:0000313" key="4">
    <source>
        <dbReference type="EMBL" id="TCS84047.1"/>
    </source>
</evidence>
<dbReference type="SUPFAM" id="SSF50156">
    <property type="entry name" value="PDZ domain-like"/>
    <property type="match status" value="1"/>
</dbReference>
<keyword evidence="1" id="KW-0720">Serine protease</keyword>